<feature type="chain" id="PRO_5042140429" evidence="12">
    <location>
        <begin position="21"/>
        <end position="603"/>
    </location>
</feature>
<dbReference type="Pfam" id="PF00069">
    <property type="entry name" value="Pkinase"/>
    <property type="match status" value="1"/>
</dbReference>
<dbReference type="InterPro" id="IPR052059">
    <property type="entry name" value="CR_Ser/Thr_kinase"/>
</dbReference>
<keyword evidence="4" id="KW-0677">Repeat</keyword>
<dbReference type="InterPro" id="IPR000719">
    <property type="entry name" value="Prot_kinase_dom"/>
</dbReference>
<dbReference type="InterPro" id="IPR008271">
    <property type="entry name" value="Ser/Thr_kinase_AS"/>
</dbReference>
<dbReference type="PROSITE" id="PS51473">
    <property type="entry name" value="GNK2"/>
    <property type="match status" value="2"/>
</dbReference>
<dbReference type="InterPro" id="IPR038408">
    <property type="entry name" value="GNK2_sf"/>
</dbReference>
<accession>A0AAD8JEA3</accession>
<dbReference type="Gene3D" id="1.10.510.10">
    <property type="entry name" value="Transferase(Phosphotransferase) domain 1"/>
    <property type="match status" value="1"/>
</dbReference>
<dbReference type="PANTHER" id="PTHR47973">
    <property type="entry name" value="CYSTEINE-RICH RECEPTOR-LIKE PROTEIN KINASE 3"/>
    <property type="match status" value="1"/>
</dbReference>
<reference evidence="15" key="2">
    <citation type="submission" date="2023-05" db="EMBL/GenBank/DDBJ databases">
        <authorList>
            <person name="Schelkunov M.I."/>
        </authorList>
    </citation>
    <scope>NUCLEOTIDE SEQUENCE</scope>
    <source>
        <strain evidence="15">Hsosn_3</strain>
        <tissue evidence="15">Leaf</tissue>
    </source>
</reference>
<evidence type="ECO:0000256" key="10">
    <source>
        <dbReference type="PROSITE-ProRule" id="PRU10141"/>
    </source>
</evidence>
<dbReference type="Proteomes" id="UP001237642">
    <property type="component" value="Unassembled WGS sequence"/>
</dbReference>
<dbReference type="Gene3D" id="3.30.200.20">
    <property type="entry name" value="Phosphorylase Kinase, domain 1"/>
    <property type="match status" value="1"/>
</dbReference>
<feature type="domain" description="Protein kinase" evidence="13">
    <location>
        <begin position="314"/>
        <end position="587"/>
    </location>
</feature>
<evidence type="ECO:0000256" key="7">
    <source>
        <dbReference type="ARBA" id="ARBA00022840"/>
    </source>
</evidence>
<evidence type="ECO:0000256" key="5">
    <source>
        <dbReference type="ARBA" id="ARBA00022741"/>
    </source>
</evidence>
<organism evidence="15 16">
    <name type="scientific">Heracleum sosnowskyi</name>
    <dbReference type="NCBI Taxonomy" id="360622"/>
    <lineage>
        <taxon>Eukaryota</taxon>
        <taxon>Viridiplantae</taxon>
        <taxon>Streptophyta</taxon>
        <taxon>Embryophyta</taxon>
        <taxon>Tracheophyta</taxon>
        <taxon>Spermatophyta</taxon>
        <taxon>Magnoliopsida</taxon>
        <taxon>eudicotyledons</taxon>
        <taxon>Gunneridae</taxon>
        <taxon>Pentapetalae</taxon>
        <taxon>asterids</taxon>
        <taxon>campanulids</taxon>
        <taxon>Apiales</taxon>
        <taxon>Apiaceae</taxon>
        <taxon>Apioideae</taxon>
        <taxon>apioid superclade</taxon>
        <taxon>Tordylieae</taxon>
        <taxon>Tordyliinae</taxon>
        <taxon>Heracleum</taxon>
    </lineage>
</organism>
<name>A0AAD8JEA3_9APIA</name>
<keyword evidence="3 12" id="KW-0732">Signal</keyword>
<dbReference type="PROSITE" id="PS00107">
    <property type="entry name" value="PROTEIN_KINASE_ATP"/>
    <property type="match status" value="1"/>
</dbReference>
<proteinExistence type="predicted"/>
<sequence>MKDVFLWSLCLIAFASLIKAVISDPQTTLLDQDCSPSISTDVSGYLSNRNKTFKDLRGQLLKNNTKFATAQKFGVYALAQCRDYLSGADCLACFVAAVSLSLNCLSDGTARVIFEGCYLRYEAEDFYRVATLPGDTWKCSPNQSSIKETLIDPVVKGLLMDLEAATPKTNGLFAAATQRVHGAGTDATIYAVAQCARTVSPSVCSKCLSVANRNVQHCPPQAGGSSVDAGCFLRYSDTAFFPKNAITDITPFLRVSSRTKSIISVCIVGGVCVFLLILALILWHRLFRKTAKRGVIAGLTNYNYKDLKSATKSFSEKYKVGEGGFGDVYKGIMKNGHVVAVKKLATSTSKVKADFESEIRLTSEVNHRNIIRLLGCCRKGPELLLVFEYMENGSLDKFLYGENRGTLGWKQRFDIIFGVARGLAYLHEEFHISIIHRDIKSSNILLDVDYQPKIADFGLARFIAENQSHFTTGFAGTLGYTAPEYAIHGHLSEKVDTYAYGVVVLEIISGRQSTNKMSASLTDPLLAHAWKLYADDLHLKLVDETLDPGEYNTEIVKKIIQLALMCTQSPTSTRPTMSEVVVSLKNISPIEHISQSNPTWSSC</sequence>
<evidence type="ECO:0000259" key="13">
    <source>
        <dbReference type="PROSITE" id="PS50011"/>
    </source>
</evidence>
<evidence type="ECO:0000256" key="12">
    <source>
        <dbReference type="SAM" id="SignalP"/>
    </source>
</evidence>
<evidence type="ECO:0000256" key="9">
    <source>
        <dbReference type="ARBA" id="ARBA00023180"/>
    </source>
</evidence>
<dbReference type="SUPFAM" id="SSF56112">
    <property type="entry name" value="Protein kinase-like (PK-like)"/>
    <property type="match status" value="1"/>
</dbReference>
<gene>
    <name evidence="15" type="ORF">POM88_001499</name>
</gene>
<keyword evidence="2" id="KW-0808">Transferase</keyword>
<keyword evidence="6 15" id="KW-0418">Kinase</keyword>
<dbReference type="AlphaFoldDB" id="A0AAD8JEA3"/>
<dbReference type="InterPro" id="IPR017441">
    <property type="entry name" value="Protein_kinase_ATP_BS"/>
</dbReference>
<evidence type="ECO:0000256" key="8">
    <source>
        <dbReference type="ARBA" id="ARBA00023170"/>
    </source>
</evidence>
<feature type="signal peptide" evidence="12">
    <location>
        <begin position="1"/>
        <end position="20"/>
    </location>
</feature>
<evidence type="ECO:0000313" key="15">
    <source>
        <dbReference type="EMBL" id="KAK1401894.1"/>
    </source>
</evidence>
<dbReference type="Pfam" id="PF01657">
    <property type="entry name" value="Stress-antifung"/>
    <property type="match status" value="2"/>
</dbReference>
<dbReference type="InterPro" id="IPR011009">
    <property type="entry name" value="Kinase-like_dom_sf"/>
</dbReference>
<keyword evidence="11" id="KW-0472">Membrane</keyword>
<dbReference type="FunFam" id="1.10.510.10:FF:000336">
    <property type="entry name" value="Cysteine-rich receptor-like protein kinase 2"/>
    <property type="match status" value="1"/>
</dbReference>
<protein>
    <submittedName>
        <fullName evidence="15">Cysteine-rich receptor-like protein kinase 2</fullName>
    </submittedName>
</protein>
<dbReference type="GO" id="GO:0005524">
    <property type="term" value="F:ATP binding"/>
    <property type="evidence" value="ECO:0007669"/>
    <property type="project" value="UniProtKB-UniRule"/>
</dbReference>
<dbReference type="CDD" id="cd14066">
    <property type="entry name" value="STKc_IRAK"/>
    <property type="match status" value="1"/>
</dbReference>
<evidence type="ECO:0000256" key="2">
    <source>
        <dbReference type="ARBA" id="ARBA00022679"/>
    </source>
</evidence>
<dbReference type="PROSITE" id="PS50011">
    <property type="entry name" value="PROTEIN_KINASE_DOM"/>
    <property type="match status" value="1"/>
</dbReference>
<dbReference type="InterPro" id="IPR002902">
    <property type="entry name" value="GNK2"/>
</dbReference>
<keyword evidence="9" id="KW-0325">Glycoprotein</keyword>
<evidence type="ECO:0000256" key="6">
    <source>
        <dbReference type="ARBA" id="ARBA00022777"/>
    </source>
</evidence>
<evidence type="ECO:0000256" key="1">
    <source>
        <dbReference type="ARBA" id="ARBA00022527"/>
    </source>
</evidence>
<keyword evidence="5 10" id="KW-0547">Nucleotide-binding</keyword>
<dbReference type="GO" id="GO:0004674">
    <property type="term" value="F:protein serine/threonine kinase activity"/>
    <property type="evidence" value="ECO:0007669"/>
    <property type="project" value="UniProtKB-KW"/>
</dbReference>
<dbReference type="CDD" id="cd23509">
    <property type="entry name" value="Gnk2-like"/>
    <property type="match status" value="2"/>
</dbReference>
<dbReference type="Gene3D" id="3.30.430.20">
    <property type="entry name" value="Gnk2 domain, C-X8-C-X2-C motif"/>
    <property type="match status" value="2"/>
</dbReference>
<feature type="transmembrane region" description="Helical" evidence="11">
    <location>
        <begin position="262"/>
        <end position="283"/>
    </location>
</feature>
<dbReference type="EMBL" id="JAUIZM010000001">
    <property type="protein sequence ID" value="KAK1401894.1"/>
    <property type="molecule type" value="Genomic_DNA"/>
</dbReference>
<reference evidence="15" key="1">
    <citation type="submission" date="2023-02" db="EMBL/GenBank/DDBJ databases">
        <title>Genome of toxic invasive species Heracleum sosnowskyi carries increased number of genes despite the absence of recent whole-genome duplications.</title>
        <authorList>
            <person name="Schelkunov M."/>
            <person name="Shtratnikova V."/>
            <person name="Makarenko M."/>
            <person name="Klepikova A."/>
            <person name="Omelchenko D."/>
            <person name="Novikova G."/>
            <person name="Obukhova E."/>
            <person name="Bogdanov V."/>
            <person name="Penin A."/>
            <person name="Logacheva M."/>
        </authorList>
    </citation>
    <scope>NUCLEOTIDE SEQUENCE</scope>
    <source>
        <strain evidence="15">Hsosn_3</strain>
        <tissue evidence="15">Leaf</tissue>
    </source>
</reference>
<keyword evidence="8 15" id="KW-0675">Receptor</keyword>
<feature type="binding site" evidence="10">
    <location>
        <position position="343"/>
    </location>
    <ligand>
        <name>ATP</name>
        <dbReference type="ChEBI" id="CHEBI:30616"/>
    </ligand>
</feature>
<feature type="domain" description="Gnk2-homologous" evidence="14">
    <location>
        <begin position="27"/>
        <end position="126"/>
    </location>
</feature>
<evidence type="ECO:0000313" key="16">
    <source>
        <dbReference type="Proteomes" id="UP001237642"/>
    </source>
</evidence>
<keyword evidence="11" id="KW-0812">Transmembrane</keyword>
<evidence type="ECO:0000256" key="4">
    <source>
        <dbReference type="ARBA" id="ARBA00022737"/>
    </source>
</evidence>
<evidence type="ECO:0000256" key="3">
    <source>
        <dbReference type="ARBA" id="ARBA00022729"/>
    </source>
</evidence>
<dbReference type="FunFam" id="3.30.200.20:FF:000177">
    <property type="entry name" value="Cysteine-rich receptor-like protein kinase 2"/>
    <property type="match status" value="1"/>
</dbReference>
<evidence type="ECO:0000256" key="11">
    <source>
        <dbReference type="SAM" id="Phobius"/>
    </source>
</evidence>
<comment type="caution">
    <text evidence="15">The sequence shown here is derived from an EMBL/GenBank/DDBJ whole genome shotgun (WGS) entry which is preliminary data.</text>
</comment>
<dbReference type="PROSITE" id="PS00108">
    <property type="entry name" value="PROTEIN_KINASE_ST"/>
    <property type="match status" value="1"/>
</dbReference>
<keyword evidence="1" id="KW-0723">Serine/threonine-protein kinase</keyword>
<evidence type="ECO:0000259" key="14">
    <source>
        <dbReference type="PROSITE" id="PS51473"/>
    </source>
</evidence>
<keyword evidence="16" id="KW-1185">Reference proteome</keyword>
<keyword evidence="11" id="KW-1133">Transmembrane helix</keyword>
<feature type="domain" description="Gnk2-homologous" evidence="14">
    <location>
        <begin position="133"/>
        <end position="240"/>
    </location>
</feature>
<dbReference type="SMART" id="SM00220">
    <property type="entry name" value="S_TKc"/>
    <property type="match status" value="1"/>
</dbReference>
<keyword evidence="7 10" id="KW-0067">ATP-binding</keyword>